<dbReference type="GO" id="GO:0005576">
    <property type="term" value="C:extracellular region"/>
    <property type="evidence" value="ECO:0007669"/>
    <property type="project" value="TreeGrafter"/>
</dbReference>
<dbReference type="InterPro" id="IPR021109">
    <property type="entry name" value="Peptidase_aspartic_dom_sf"/>
</dbReference>
<evidence type="ECO:0000256" key="1">
    <source>
        <dbReference type="ARBA" id="ARBA00007447"/>
    </source>
</evidence>
<sequence>MATSYAILVYLLLHVTFFTTATRTAAATTKPRRLVTRLLHCDSLLHNPNDTAAAQAERFLNSSITRFIYLSEKINSETSPDDDIQPGLFLGSNAPLFYVTFSVGQPPVLQLAVMDTGSDLIWVNCSPVCKNCGPIFYPSRSSTFAKMPCNRTLCFNCSPTNECNYNVTYVKGTNSEGIIATERFTFETLDEGRIVINDVVFGCGINNGEFIDKTTGIFGLSISKRDIFSIVKLLGSKFSYCVGNIVDHEYKFNRLVLGEAVIEGYSTPLEIANGLYYLTLEGISIGEKRLEIDSEIFKRTSRYNGVFIDSGTTYTWLTPTAFQAVRREIEGLCKGLLTRLPYPWAPDGHLCYFGKASRDVEGFPALTFHFADGADLVLDVYGMFLQVQAQVFCLAILPSDGRKSLIGMIAQQNYNVAYDLGTSRLYLQRIDCELLDD</sequence>
<dbReference type="EMBL" id="JANJYI010000006">
    <property type="protein sequence ID" value="KAK2646813.1"/>
    <property type="molecule type" value="Genomic_DNA"/>
</dbReference>
<name>A0AAD9U3D3_9ROSI</name>
<dbReference type="InterPro" id="IPR051708">
    <property type="entry name" value="Plant_Aspart_Prot_A1"/>
</dbReference>
<dbReference type="SUPFAM" id="SSF50630">
    <property type="entry name" value="Acid proteases"/>
    <property type="match status" value="1"/>
</dbReference>
<keyword evidence="9" id="KW-1185">Reference proteome</keyword>
<accession>A0AAD9U3D3</accession>
<dbReference type="PROSITE" id="PS51767">
    <property type="entry name" value="PEPTIDASE_A1"/>
    <property type="match status" value="1"/>
</dbReference>
<dbReference type="PANTHER" id="PTHR47967:SF14">
    <property type="entry name" value="EUKARYOTIC ASPARTYL PROTEASE FAMILY PROTEIN"/>
    <property type="match status" value="1"/>
</dbReference>
<dbReference type="Pfam" id="PF14543">
    <property type="entry name" value="TAXi_N"/>
    <property type="match status" value="1"/>
</dbReference>
<feature type="domain" description="Peptidase A1" evidence="7">
    <location>
        <begin position="97"/>
        <end position="428"/>
    </location>
</feature>
<organism evidence="8 9">
    <name type="scientific">Dipteronia dyeriana</name>
    <dbReference type="NCBI Taxonomy" id="168575"/>
    <lineage>
        <taxon>Eukaryota</taxon>
        <taxon>Viridiplantae</taxon>
        <taxon>Streptophyta</taxon>
        <taxon>Embryophyta</taxon>
        <taxon>Tracheophyta</taxon>
        <taxon>Spermatophyta</taxon>
        <taxon>Magnoliopsida</taxon>
        <taxon>eudicotyledons</taxon>
        <taxon>Gunneridae</taxon>
        <taxon>Pentapetalae</taxon>
        <taxon>rosids</taxon>
        <taxon>malvids</taxon>
        <taxon>Sapindales</taxon>
        <taxon>Sapindaceae</taxon>
        <taxon>Hippocastanoideae</taxon>
        <taxon>Acereae</taxon>
        <taxon>Dipteronia</taxon>
    </lineage>
</organism>
<dbReference type="CDD" id="cd05476">
    <property type="entry name" value="pepsin_A_like_plant"/>
    <property type="match status" value="1"/>
</dbReference>
<comment type="caution">
    <text evidence="8">The sequence shown here is derived from an EMBL/GenBank/DDBJ whole genome shotgun (WGS) entry which is preliminary data.</text>
</comment>
<evidence type="ECO:0000256" key="3">
    <source>
        <dbReference type="ARBA" id="ARBA00022750"/>
    </source>
</evidence>
<dbReference type="Pfam" id="PF14541">
    <property type="entry name" value="TAXi_C"/>
    <property type="match status" value="1"/>
</dbReference>
<dbReference type="Proteomes" id="UP001280121">
    <property type="component" value="Unassembled WGS sequence"/>
</dbReference>
<evidence type="ECO:0000256" key="2">
    <source>
        <dbReference type="ARBA" id="ARBA00022670"/>
    </source>
</evidence>
<gene>
    <name evidence="8" type="ORF">Ddye_022008</name>
</gene>
<dbReference type="InterPro" id="IPR032799">
    <property type="entry name" value="TAXi_C"/>
</dbReference>
<feature type="chain" id="PRO_5042109534" description="Peptidase A1 domain-containing protein" evidence="6">
    <location>
        <begin position="22"/>
        <end position="437"/>
    </location>
</feature>
<dbReference type="GO" id="GO:0004190">
    <property type="term" value="F:aspartic-type endopeptidase activity"/>
    <property type="evidence" value="ECO:0007669"/>
    <property type="project" value="UniProtKB-KW"/>
</dbReference>
<evidence type="ECO:0000313" key="9">
    <source>
        <dbReference type="Proteomes" id="UP001280121"/>
    </source>
</evidence>
<feature type="signal peptide" evidence="6">
    <location>
        <begin position="1"/>
        <end position="21"/>
    </location>
</feature>
<protein>
    <recommendedName>
        <fullName evidence="7">Peptidase A1 domain-containing protein</fullName>
    </recommendedName>
</protein>
<evidence type="ECO:0000256" key="6">
    <source>
        <dbReference type="SAM" id="SignalP"/>
    </source>
</evidence>
<dbReference type="AlphaFoldDB" id="A0AAD9U3D3"/>
<dbReference type="GO" id="GO:0006508">
    <property type="term" value="P:proteolysis"/>
    <property type="evidence" value="ECO:0007669"/>
    <property type="project" value="UniProtKB-KW"/>
</dbReference>
<dbReference type="InterPro" id="IPR034161">
    <property type="entry name" value="Pepsin-like_plant"/>
</dbReference>
<evidence type="ECO:0000313" key="8">
    <source>
        <dbReference type="EMBL" id="KAK2646813.1"/>
    </source>
</evidence>
<evidence type="ECO:0000256" key="4">
    <source>
        <dbReference type="ARBA" id="ARBA00022801"/>
    </source>
</evidence>
<dbReference type="InterPro" id="IPR032861">
    <property type="entry name" value="TAXi_N"/>
</dbReference>
<dbReference type="FunFam" id="2.40.70.10:FF:000033">
    <property type="entry name" value="Aspartyl protease family protein"/>
    <property type="match status" value="1"/>
</dbReference>
<reference evidence="8" key="1">
    <citation type="journal article" date="2023" name="Plant J.">
        <title>Genome sequences and population genomics provide insights into the demographic history, inbreeding, and mutation load of two 'living fossil' tree species of Dipteronia.</title>
        <authorList>
            <person name="Feng Y."/>
            <person name="Comes H.P."/>
            <person name="Chen J."/>
            <person name="Zhu S."/>
            <person name="Lu R."/>
            <person name="Zhang X."/>
            <person name="Li P."/>
            <person name="Qiu J."/>
            <person name="Olsen K.M."/>
            <person name="Qiu Y."/>
        </authorList>
    </citation>
    <scope>NUCLEOTIDE SEQUENCE</scope>
    <source>
        <strain evidence="8">KIB01</strain>
    </source>
</reference>
<dbReference type="InterPro" id="IPR033121">
    <property type="entry name" value="PEPTIDASE_A1"/>
</dbReference>
<proteinExistence type="inferred from homology"/>
<dbReference type="PANTHER" id="PTHR47967">
    <property type="entry name" value="OS07G0603500 PROTEIN-RELATED"/>
    <property type="match status" value="1"/>
</dbReference>
<keyword evidence="3" id="KW-0064">Aspartyl protease</keyword>
<dbReference type="Gene3D" id="2.40.70.10">
    <property type="entry name" value="Acid Proteases"/>
    <property type="match status" value="2"/>
</dbReference>
<evidence type="ECO:0000256" key="5">
    <source>
        <dbReference type="ARBA" id="ARBA00023180"/>
    </source>
</evidence>
<evidence type="ECO:0000259" key="7">
    <source>
        <dbReference type="PROSITE" id="PS51767"/>
    </source>
</evidence>
<comment type="similarity">
    <text evidence="1">Belongs to the peptidase A1 family.</text>
</comment>
<keyword evidence="4" id="KW-0378">Hydrolase</keyword>
<keyword evidence="6" id="KW-0732">Signal</keyword>
<keyword evidence="2" id="KW-0645">Protease</keyword>
<keyword evidence="5" id="KW-0325">Glycoprotein</keyword>